<dbReference type="EMBL" id="LVKB01000006">
    <property type="protein sequence ID" value="ORD97920.1"/>
    <property type="molecule type" value="Genomic_DNA"/>
</dbReference>
<keyword evidence="2" id="KW-1185">Reference proteome</keyword>
<name>A0A1X0QDU2_9MICR</name>
<evidence type="ECO:0000313" key="1">
    <source>
        <dbReference type="EMBL" id="ORD97920.1"/>
    </source>
</evidence>
<reference evidence="1 2" key="1">
    <citation type="journal article" date="2017" name="Environ. Microbiol.">
        <title>Decay of the glycolytic pathway and adaptation to intranuclear parasitism within Enterocytozoonidae microsporidia.</title>
        <authorList>
            <person name="Wiredu Boakye D."/>
            <person name="Jaroenlak P."/>
            <person name="Prachumwat A."/>
            <person name="Williams T.A."/>
            <person name="Bateman K.S."/>
            <person name="Itsathitphaisarn O."/>
            <person name="Sritunyalucksana K."/>
            <person name="Paszkiewicz K.H."/>
            <person name="Moore K.A."/>
            <person name="Stentiford G.D."/>
            <person name="Williams B.A."/>
        </authorList>
    </citation>
    <scope>NUCLEOTIDE SEQUENCE [LARGE SCALE GENOMIC DNA]</scope>
    <source>
        <strain evidence="1 2">GB1</strain>
    </source>
</reference>
<sequence>MKICEFCKTKNSNIKINLHDYCKECFINSTKVKIIKMIRACHPKTKILVYLKDFVSSYMFIEIFNEAVIKKKLKCDVEIIIPNDYDISKYNFKTKKYNEITGYSDNILEYNIPDYVIEYAKLQSIDIIYFQNVVELIAVYSLRTLCDNSETTLKFLTNSKIDGMLIINPFEEIRMKSVLYYCHIKNIKGKRDGGYFREEDKLIYNFINEMINVNDLVVYSILNTLRKIKKEH</sequence>
<accession>A0A1X0QDU2</accession>
<evidence type="ECO:0008006" key="3">
    <source>
        <dbReference type="Google" id="ProtNLM"/>
    </source>
</evidence>
<evidence type="ECO:0000313" key="2">
    <source>
        <dbReference type="Proteomes" id="UP000192356"/>
    </source>
</evidence>
<dbReference type="VEuPathDB" id="MicrosporidiaDB:A0H76_2610"/>
<protein>
    <recommendedName>
        <fullName evidence="3">Cytoplasmic tRNA 2-thiolation protein 2</fullName>
    </recommendedName>
</protein>
<dbReference type="Proteomes" id="UP000192356">
    <property type="component" value="Unassembled WGS sequence"/>
</dbReference>
<dbReference type="OrthoDB" id="2192267at2759"/>
<comment type="caution">
    <text evidence="1">The sequence shown here is derived from an EMBL/GenBank/DDBJ whole genome shotgun (WGS) entry which is preliminary data.</text>
</comment>
<dbReference type="VEuPathDB" id="MicrosporidiaDB:HERIO_248"/>
<dbReference type="AlphaFoldDB" id="A0A1X0QDU2"/>
<organism evidence="1 2">
    <name type="scientific">Hepatospora eriocheir</name>
    <dbReference type="NCBI Taxonomy" id="1081669"/>
    <lineage>
        <taxon>Eukaryota</taxon>
        <taxon>Fungi</taxon>
        <taxon>Fungi incertae sedis</taxon>
        <taxon>Microsporidia</taxon>
        <taxon>Hepatosporidae</taxon>
        <taxon>Hepatospora</taxon>
    </lineage>
</organism>
<gene>
    <name evidence="1" type="ORF">HERIO_248</name>
</gene>
<proteinExistence type="predicted"/>